<proteinExistence type="inferred from homology"/>
<evidence type="ECO:0000259" key="6">
    <source>
        <dbReference type="Pfam" id="PF00294"/>
    </source>
</evidence>
<name>A0A1E3PN73_9ASCO</name>
<gene>
    <name evidence="7" type="ORF">NADFUDRAFT_50584</name>
</gene>
<protein>
    <recommendedName>
        <fullName evidence="6">Carbohydrate kinase PfkB domain-containing protein</fullName>
    </recommendedName>
</protein>
<dbReference type="PANTHER" id="PTHR42909">
    <property type="entry name" value="ZGC:136858"/>
    <property type="match status" value="1"/>
</dbReference>
<dbReference type="EMBL" id="KV454408">
    <property type="protein sequence ID" value="ODQ66674.1"/>
    <property type="molecule type" value="Genomic_DNA"/>
</dbReference>
<evidence type="ECO:0000313" key="7">
    <source>
        <dbReference type="EMBL" id="ODQ66674.1"/>
    </source>
</evidence>
<dbReference type="Pfam" id="PF00294">
    <property type="entry name" value="PfkB"/>
    <property type="match status" value="1"/>
</dbReference>
<dbReference type="Proteomes" id="UP000095009">
    <property type="component" value="Unassembled WGS sequence"/>
</dbReference>
<reference evidence="7 8" key="1">
    <citation type="journal article" date="2016" name="Proc. Natl. Acad. Sci. U.S.A.">
        <title>Comparative genomics of biotechnologically important yeasts.</title>
        <authorList>
            <person name="Riley R."/>
            <person name="Haridas S."/>
            <person name="Wolfe K.H."/>
            <person name="Lopes M.R."/>
            <person name="Hittinger C.T."/>
            <person name="Goeker M."/>
            <person name="Salamov A.A."/>
            <person name="Wisecaver J.H."/>
            <person name="Long T.M."/>
            <person name="Calvey C.H."/>
            <person name="Aerts A.L."/>
            <person name="Barry K.W."/>
            <person name="Choi C."/>
            <person name="Clum A."/>
            <person name="Coughlan A.Y."/>
            <person name="Deshpande S."/>
            <person name="Douglass A.P."/>
            <person name="Hanson S.J."/>
            <person name="Klenk H.-P."/>
            <person name="LaButti K.M."/>
            <person name="Lapidus A."/>
            <person name="Lindquist E.A."/>
            <person name="Lipzen A.M."/>
            <person name="Meier-Kolthoff J.P."/>
            <person name="Ohm R.A."/>
            <person name="Otillar R.P."/>
            <person name="Pangilinan J.L."/>
            <person name="Peng Y."/>
            <person name="Rokas A."/>
            <person name="Rosa C.A."/>
            <person name="Scheuner C."/>
            <person name="Sibirny A.A."/>
            <person name="Slot J.C."/>
            <person name="Stielow J.B."/>
            <person name="Sun H."/>
            <person name="Kurtzman C.P."/>
            <person name="Blackwell M."/>
            <person name="Grigoriev I.V."/>
            <person name="Jeffries T.W."/>
        </authorList>
    </citation>
    <scope>NUCLEOTIDE SEQUENCE [LARGE SCALE GENOMIC DNA]</scope>
    <source>
        <strain evidence="7 8">DSM 6958</strain>
    </source>
</reference>
<evidence type="ECO:0000256" key="5">
    <source>
        <dbReference type="ARBA" id="ARBA00023295"/>
    </source>
</evidence>
<dbReference type="AlphaFoldDB" id="A0A1E3PN73"/>
<keyword evidence="1" id="KW-0479">Metal-binding</keyword>
<dbReference type="Gene3D" id="3.40.1790.10">
    <property type="entry name" value="Indigoidine synthase domain"/>
    <property type="match status" value="1"/>
</dbReference>
<dbReference type="InterPro" id="IPR022830">
    <property type="entry name" value="Indigdn_synthA-like"/>
</dbReference>
<keyword evidence="2" id="KW-0378">Hydrolase</keyword>
<sequence>MWSNRIFSGCSKLHPISIRGRRNISLSRRINSHLSISEEVQQAFADKKPVVALESTIITHGLPYPENIKMAQQVEAIIRKNGAVPATTAFIKGVPTVGLGSASVLEYLASTKDSKKVSRRDIPYVVANKLYGGTTIASTMILAHMAGIKVFATGGLGGVHRGAEITMDISADLEELGRTPVAVVCAGPKSILDISKTMEYLETKGVHVSTMGDPGTNIPGFYCRDSGVSSPYNFSTPYDAASVIHAGHQLELGSGSVFCVPAPEDIALDSKMITSVINDAVKAAENAGIFGKDITPFLLKKVWEATNGKSLTSNVGFVLNNAYVATQIAKELNKLEYGIVPELSEESKRQELTDENFIPSNLDLQPVILKRDNQRNSGDLVDSMVIGGLALDLTCKFQKASTNKSFFRTSNPGKIETSIGGVGYNVALAAAYSGKKYDQKTRLVSAVSKKDGGADVIRQIQELGHLDSAGVLIDDSGENMTARYIAMHDDTGELVVACADMDILENINLNHIEKEIKRGKPSWIIFDSNIGIESFKKIMDISKDDNINAKVGFEPTSVPKVAKLAKVNLRVFPNNDIDLSTPNALELDQMFTTFHENDRFDVDNWFPVIDSIGVNEDFRNKLDFMAKTNPDMSEFVTTGMYQQAIHMLPYIPNLLIKNGSKGVVLCQLLEDIDSTLDSLDPKLPIATAFCRGSATINGKHTGVLIQHFPATTVDTGKVVSVTGAGDTFCGVLLSELSKNPSWLLDSGKKKLDAVNRAQACAALTIQSNEAVSKAIIESRAS</sequence>
<dbReference type="STRING" id="857566.A0A1E3PN73"/>
<keyword evidence="8" id="KW-1185">Reference proteome</keyword>
<evidence type="ECO:0000256" key="2">
    <source>
        <dbReference type="ARBA" id="ARBA00022801"/>
    </source>
</evidence>
<evidence type="ECO:0000256" key="1">
    <source>
        <dbReference type="ARBA" id="ARBA00022723"/>
    </source>
</evidence>
<dbReference type="CDD" id="cd01941">
    <property type="entry name" value="YeiC_kinase_like"/>
    <property type="match status" value="1"/>
</dbReference>
<keyword evidence="4" id="KW-0456">Lyase</keyword>
<dbReference type="InterPro" id="IPR029056">
    <property type="entry name" value="Ribokinase-like"/>
</dbReference>
<keyword evidence="3" id="KW-0464">Manganese</keyword>
<dbReference type="SUPFAM" id="SSF110581">
    <property type="entry name" value="Indigoidine synthase A-like"/>
    <property type="match status" value="1"/>
</dbReference>
<dbReference type="InterPro" id="IPR007342">
    <property type="entry name" value="PsuG"/>
</dbReference>
<dbReference type="OrthoDB" id="198885at2759"/>
<dbReference type="Gene3D" id="3.40.1190.20">
    <property type="match status" value="1"/>
</dbReference>
<evidence type="ECO:0000256" key="4">
    <source>
        <dbReference type="ARBA" id="ARBA00023239"/>
    </source>
</evidence>
<accession>A0A1E3PN73</accession>
<dbReference type="Pfam" id="PF04227">
    <property type="entry name" value="Indigoidine_A"/>
    <property type="match status" value="1"/>
</dbReference>
<organism evidence="7 8">
    <name type="scientific">Nadsonia fulvescens var. elongata DSM 6958</name>
    <dbReference type="NCBI Taxonomy" id="857566"/>
    <lineage>
        <taxon>Eukaryota</taxon>
        <taxon>Fungi</taxon>
        <taxon>Dikarya</taxon>
        <taxon>Ascomycota</taxon>
        <taxon>Saccharomycotina</taxon>
        <taxon>Dipodascomycetes</taxon>
        <taxon>Dipodascales</taxon>
        <taxon>Dipodascales incertae sedis</taxon>
        <taxon>Nadsonia</taxon>
    </lineage>
</organism>
<dbReference type="GO" id="GO:0046872">
    <property type="term" value="F:metal ion binding"/>
    <property type="evidence" value="ECO:0007669"/>
    <property type="project" value="UniProtKB-KW"/>
</dbReference>
<dbReference type="HAMAP" id="MF_01876">
    <property type="entry name" value="PsiMP_glycosidase"/>
    <property type="match status" value="1"/>
</dbReference>
<feature type="domain" description="Carbohydrate kinase PfkB" evidence="6">
    <location>
        <begin position="707"/>
        <end position="771"/>
    </location>
</feature>
<dbReference type="GO" id="GO:0005737">
    <property type="term" value="C:cytoplasm"/>
    <property type="evidence" value="ECO:0007669"/>
    <property type="project" value="TreeGrafter"/>
</dbReference>
<dbReference type="SUPFAM" id="SSF53613">
    <property type="entry name" value="Ribokinase-like"/>
    <property type="match status" value="1"/>
</dbReference>
<evidence type="ECO:0000256" key="3">
    <source>
        <dbReference type="ARBA" id="ARBA00023211"/>
    </source>
</evidence>
<dbReference type="PANTHER" id="PTHR42909:SF1">
    <property type="entry name" value="CARBOHYDRATE KINASE PFKB DOMAIN-CONTAINING PROTEIN"/>
    <property type="match status" value="1"/>
</dbReference>
<dbReference type="GO" id="GO:0016798">
    <property type="term" value="F:hydrolase activity, acting on glycosyl bonds"/>
    <property type="evidence" value="ECO:0007669"/>
    <property type="project" value="UniProtKB-KW"/>
</dbReference>
<dbReference type="InterPro" id="IPR011611">
    <property type="entry name" value="PfkB_dom"/>
</dbReference>
<evidence type="ECO:0000313" key="8">
    <source>
        <dbReference type="Proteomes" id="UP000095009"/>
    </source>
</evidence>
<dbReference type="GO" id="GO:0004730">
    <property type="term" value="F:pseudouridylate synthase activity"/>
    <property type="evidence" value="ECO:0007669"/>
    <property type="project" value="InterPro"/>
</dbReference>
<keyword evidence="5" id="KW-0326">Glycosidase</keyword>